<dbReference type="InterPro" id="IPR001387">
    <property type="entry name" value="Cro/C1-type_HTH"/>
</dbReference>
<dbReference type="Gene3D" id="1.10.260.40">
    <property type="entry name" value="lambda repressor-like DNA-binding domains"/>
    <property type="match status" value="1"/>
</dbReference>
<dbReference type="PROSITE" id="PS50943">
    <property type="entry name" value="HTH_CROC1"/>
    <property type="match status" value="1"/>
</dbReference>
<dbReference type="EMBL" id="MF974398">
    <property type="protein sequence ID" value="AVH81622.1"/>
    <property type="molecule type" value="Genomic_DNA"/>
</dbReference>
<reference evidence="3" key="1">
    <citation type="journal article" date="2018" name="Sci. Rep.">
        <title>Characterization of LE3 and LE4, the only lytic phages known to infect the spirochete Leptospira.</title>
        <authorList>
            <person name="Schiettekatte O."/>
            <person name="Vincent A.T."/>
            <person name="Malosse C."/>
            <person name="Lechat P."/>
            <person name="Chamot-Rooke J."/>
            <person name="Veyrier F.J."/>
            <person name="Picardeau M."/>
            <person name="Bourhy P."/>
        </authorList>
    </citation>
    <scope>NUCLEOTIDE SEQUENCE</scope>
    <source>
        <plasmid evidence="3">p2_L200901116</plasmid>
    </source>
</reference>
<geneLocation type="plasmid" evidence="3">
    <name>p2_L200901116</name>
</geneLocation>
<dbReference type="InterPro" id="IPR010982">
    <property type="entry name" value="Lambda_DNA-bd_dom_sf"/>
</dbReference>
<evidence type="ECO:0000259" key="2">
    <source>
        <dbReference type="PROSITE" id="PS50943"/>
    </source>
</evidence>
<dbReference type="RefSeq" id="WP_036047650.1">
    <property type="nucleotide sequence ID" value="NZ_MF974398.1"/>
</dbReference>
<dbReference type="InterPro" id="IPR013430">
    <property type="entry name" value="Toxin_antidote_HigA"/>
</dbReference>
<dbReference type="NCBIfam" id="TIGR02607">
    <property type="entry name" value="antidote_HigA"/>
    <property type="match status" value="1"/>
</dbReference>
<name>A0A343US49_9LEPT</name>
<keyword evidence="3" id="KW-0614">Plasmid</keyword>
<evidence type="ECO:0000313" key="3">
    <source>
        <dbReference type="EMBL" id="AVH81622.1"/>
    </source>
</evidence>
<organism evidence="3">
    <name type="scientific">Leptospira mayottensis 200901116</name>
    <dbReference type="NCBI Taxonomy" id="1192864"/>
    <lineage>
        <taxon>Bacteria</taxon>
        <taxon>Pseudomonadati</taxon>
        <taxon>Spirochaetota</taxon>
        <taxon>Spirochaetia</taxon>
        <taxon>Leptospirales</taxon>
        <taxon>Leptospiraceae</taxon>
        <taxon>Leptospira</taxon>
    </lineage>
</organism>
<sequence>MNKRKPTHPGEVLLEDVIKPLGLSITEAARDLGISRKTLSEIVNAKSSITPETAIRIALATNTSPEGWLNMQTKLDLWNALQDKPKNVIKFPISALSVLKSGF</sequence>
<dbReference type="PANTHER" id="PTHR36924:SF1">
    <property type="entry name" value="ANTITOXIN HIGA-1"/>
    <property type="match status" value="1"/>
</dbReference>
<dbReference type="AlphaFoldDB" id="A0A343US49"/>
<dbReference type="SUPFAM" id="SSF47413">
    <property type="entry name" value="lambda repressor-like DNA-binding domains"/>
    <property type="match status" value="1"/>
</dbReference>
<dbReference type="CDD" id="cd00093">
    <property type="entry name" value="HTH_XRE"/>
    <property type="match status" value="1"/>
</dbReference>
<dbReference type="GO" id="GO:0003677">
    <property type="term" value="F:DNA binding"/>
    <property type="evidence" value="ECO:0007669"/>
    <property type="project" value="UniProtKB-KW"/>
</dbReference>
<dbReference type="SMART" id="SM00530">
    <property type="entry name" value="HTH_XRE"/>
    <property type="match status" value="1"/>
</dbReference>
<keyword evidence="1" id="KW-0238">DNA-binding</keyword>
<dbReference type="Pfam" id="PF01381">
    <property type="entry name" value="HTH_3"/>
    <property type="match status" value="1"/>
</dbReference>
<dbReference type="PANTHER" id="PTHR36924">
    <property type="entry name" value="ANTITOXIN HIGA-1"/>
    <property type="match status" value="1"/>
</dbReference>
<accession>A0A343US49</accession>
<proteinExistence type="predicted"/>
<evidence type="ECO:0000256" key="1">
    <source>
        <dbReference type="ARBA" id="ARBA00023125"/>
    </source>
</evidence>
<protein>
    <submittedName>
        <fullName evidence="3">Transcriptional regulator</fullName>
    </submittedName>
</protein>
<feature type="domain" description="HTH cro/C1-type" evidence="2">
    <location>
        <begin position="14"/>
        <end position="68"/>
    </location>
</feature>